<sequence length="551" mass="60969">MQILIVVLCVCSPPSPNPNFVVTQKRPPKERETENQVADGGKGMKEREVEGEEDGLEDNKKYIATNVAEKPATTGSMEKAVVPYMGPEPPTNLLFTGITDTTVSVSWTKPRGPVTGFKVTYTHTREGEPVSVSVGASDTAVDLSQLTPGSSYEVNIISLLNLDESDPFKDTVQDTTSDFCNNLDPISGPEVTISVSCNAAAQQLEQLEPSTGHQGDRNSVWATTAFTTTGGRGGDGPKDLTASQVTPRSPAQTDLRKHKLLRLRPGSKYLVRLQSDMGGVYTEAITIEFTTGDLRFPFPSDCSQELLNGVQESGLVEIFPLGQASVPVSVYCDMETDRGGWTVRAVAKEQLGAASASVCSDSMTYHNGCHFSTRDRDRSDIRFCAMFYRGGWWYRNCHEANLNGLYNTAHNQERLSALLFELKNHGFDQLVSVFWVRSLGSRKPDCPAGTFAVGYMMDVWERWWVMCLAALYGKRLIRHKTQENKQRFFGLLARLTVAETDHRITVLMNMLTMEAKHHKTRRTYGDARVPVKMGVYGVVMAWLNMQHGIPG</sequence>
<dbReference type="SMART" id="SM00186">
    <property type="entry name" value="FBG"/>
    <property type="match status" value="1"/>
</dbReference>
<dbReference type="Pfam" id="PF00041">
    <property type="entry name" value="fn3"/>
    <property type="match status" value="1"/>
</dbReference>
<reference evidence="10 11" key="1">
    <citation type="submission" date="2024-09" db="EMBL/GenBank/DDBJ databases">
        <title>A chromosome-level genome assembly of Gray's grenadier anchovy, Coilia grayii.</title>
        <authorList>
            <person name="Fu Z."/>
        </authorList>
    </citation>
    <scope>NUCLEOTIDE SEQUENCE [LARGE SCALE GENOMIC DNA]</scope>
    <source>
        <strain evidence="10">G4</strain>
        <tissue evidence="10">Muscle</tissue>
    </source>
</reference>
<dbReference type="SUPFAM" id="SSF56496">
    <property type="entry name" value="Fibrinogen C-terminal domain-like"/>
    <property type="match status" value="1"/>
</dbReference>
<feature type="region of interest" description="Disordered" evidence="7">
    <location>
        <begin position="24"/>
        <end position="55"/>
    </location>
</feature>
<dbReference type="InterPro" id="IPR036056">
    <property type="entry name" value="Fibrinogen-like_C"/>
</dbReference>
<evidence type="ECO:0000256" key="3">
    <source>
        <dbReference type="ARBA" id="ARBA00022536"/>
    </source>
</evidence>
<dbReference type="InterPro" id="IPR003961">
    <property type="entry name" value="FN3_dom"/>
</dbReference>
<keyword evidence="2" id="KW-0964">Secreted</keyword>
<dbReference type="Gene3D" id="3.90.215.10">
    <property type="entry name" value="Gamma Fibrinogen, chain A, domain 1"/>
    <property type="match status" value="1"/>
</dbReference>
<evidence type="ECO:0000256" key="7">
    <source>
        <dbReference type="SAM" id="MobiDB-lite"/>
    </source>
</evidence>
<evidence type="ECO:0000256" key="5">
    <source>
        <dbReference type="ARBA" id="ARBA00022737"/>
    </source>
</evidence>
<evidence type="ECO:0000256" key="6">
    <source>
        <dbReference type="ARBA" id="ARBA00023157"/>
    </source>
</evidence>
<comment type="subcellular location">
    <subcellularLocation>
        <location evidence="1">Secreted</location>
        <location evidence="1">Extracellular space</location>
        <location evidence="1">Extracellular matrix</location>
    </subcellularLocation>
</comment>
<dbReference type="InterPro" id="IPR002181">
    <property type="entry name" value="Fibrinogen_a/b/g_C_dom"/>
</dbReference>
<dbReference type="PROSITE" id="PS00514">
    <property type="entry name" value="FIBRINOGEN_C_1"/>
    <property type="match status" value="1"/>
</dbReference>
<proteinExistence type="predicted"/>
<feature type="domain" description="Fibrinogen C-terminal" evidence="9">
    <location>
        <begin position="293"/>
        <end position="343"/>
    </location>
</feature>
<dbReference type="PROSITE" id="PS51406">
    <property type="entry name" value="FIBRINOGEN_C_2"/>
    <property type="match status" value="2"/>
</dbReference>
<dbReference type="AlphaFoldDB" id="A0ABD1ING5"/>
<dbReference type="EMBL" id="JBHFQA010000243">
    <property type="protein sequence ID" value="KAL2076552.1"/>
    <property type="molecule type" value="Genomic_DNA"/>
</dbReference>
<accession>A0ABD1ING5</accession>
<evidence type="ECO:0000256" key="1">
    <source>
        <dbReference type="ARBA" id="ARBA00004498"/>
    </source>
</evidence>
<protein>
    <submittedName>
        <fullName evidence="10">Uncharacterized protein</fullName>
    </submittedName>
</protein>
<dbReference type="Gene3D" id="4.10.530.10">
    <property type="entry name" value="Gamma-fibrinogen Carboxyl Terminal Fragment, domain 2"/>
    <property type="match status" value="1"/>
</dbReference>
<evidence type="ECO:0000259" key="8">
    <source>
        <dbReference type="PROSITE" id="PS50853"/>
    </source>
</evidence>
<dbReference type="PROSITE" id="PS50853">
    <property type="entry name" value="FN3"/>
    <property type="match status" value="1"/>
</dbReference>
<evidence type="ECO:0000256" key="2">
    <source>
        <dbReference type="ARBA" id="ARBA00022530"/>
    </source>
</evidence>
<evidence type="ECO:0000256" key="4">
    <source>
        <dbReference type="ARBA" id="ARBA00022729"/>
    </source>
</evidence>
<dbReference type="Pfam" id="PF00147">
    <property type="entry name" value="Fibrinogen_C"/>
    <property type="match status" value="2"/>
</dbReference>
<name>A0ABD1ING5_9TELE</name>
<dbReference type="InterPro" id="IPR013783">
    <property type="entry name" value="Ig-like_fold"/>
</dbReference>
<dbReference type="Gene3D" id="2.60.40.10">
    <property type="entry name" value="Immunoglobulins"/>
    <property type="match status" value="1"/>
</dbReference>
<keyword evidence="5" id="KW-0677">Repeat</keyword>
<keyword evidence="2" id="KW-0272">Extracellular matrix</keyword>
<gene>
    <name evidence="10" type="ORF">ACEWY4_027855</name>
</gene>
<comment type="caution">
    <text evidence="10">The sequence shown here is derived from an EMBL/GenBank/DDBJ whole genome shotgun (WGS) entry which is preliminary data.</text>
</comment>
<feature type="domain" description="Fibronectin type-III" evidence="8">
    <location>
        <begin position="89"/>
        <end position="178"/>
    </location>
</feature>
<evidence type="ECO:0000313" key="11">
    <source>
        <dbReference type="Proteomes" id="UP001591681"/>
    </source>
</evidence>
<feature type="region of interest" description="Disordered" evidence="7">
    <location>
        <begin position="227"/>
        <end position="254"/>
    </location>
</feature>
<keyword evidence="4" id="KW-0732">Signal</keyword>
<keyword evidence="6" id="KW-1015">Disulfide bond</keyword>
<evidence type="ECO:0000259" key="9">
    <source>
        <dbReference type="PROSITE" id="PS51406"/>
    </source>
</evidence>
<keyword evidence="3" id="KW-0245">EGF-like domain</keyword>
<dbReference type="InterPro" id="IPR036116">
    <property type="entry name" value="FN3_sf"/>
</dbReference>
<dbReference type="SUPFAM" id="SSF49265">
    <property type="entry name" value="Fibronectin type III"/>
    <property type="match status" value="1"/>
</dbReference>
<dbReference type="Proteomes" id="UP001591681">
    <property type="component" value="Unassembled WGS sequence"/>
</dbReference>
<dbReference type="SMART" id="SM00060">
    <property type="entry name" value="FN3"/>
    <property type="match status" value="1"/>
</dbReference>
<organism evidence="10 11">
    <name type="scientific">Coilia grayii</name>
    <name type="common">Gray's grenadier anchovy</name>
    <dbReference type="NCBI Taxonomy" id="363190"/>
    <lineage>
        <taxon>Eukaryota</taxon>
        <taxon>Metazoa</taxon>
        <taxon>Chordata</taxon>
        <taxon>Craniata</taxon>
        <taxon>Vertebrata</taxon>
        <taxon>Euteleostomi</taxon>
        <taxon>Actinopterygii</taxon>
        <taxon>Neopterygii</taxon>
        <taxon>Teleostei</taxon>
        <taxon>Clupei</taxon>
        <taxon>Clupeiformes</taxon>
        <taxon>Clupeoidei</taxon>
        <taxon>Engraulidae</taxon>
        <taxon>Coilinae</taxon>
        <taxon>Coilia</taxon>
    </lineage>
</organism>
<dbReference type="CDD" id="cd00063">
    <property type="entry name" value="FN3"/>
    <property type="match status" value="1"/>
</dbReference>
<dbReference type="InterPro" id="IPR014716">
    <property type="entry name" value="Fibrinogen_a/b/g_C_1"/>
</dbReference>
<dbReference type="PANTHER" id="PTHR46708">
    <property type="entry name" value="TENASCIN"/>
    <property type="match status" value="1"/>
</dbReference>
<feature type="compositionally biased region" description="Polar residues" evidence="7">
    <location>
        <begin position="241"/>
        <end position="252"/>
    </location>
</feature>
<dbReference type="InterPro" id="IPR020837">
    <property type="entry name" value="Fibrinogen_CS"/>
</dbReference>
<keyword evidence="11" id="KW-1185">Reference proteome</keyword>
<feature type="domain" description="Fibrinogen C-terminal" evidence="9">
    <location>
        <begin position="361"/>
        <end position="407"/>
    </location>
</feature>
<evidence type="ECO:0000313" key="10">
    <source>
        <dbReference type="EMBL" id="KAL2076552.1"/>
    </source>
</evidence>
<dbReference type="InterPro" id="IPR050991">
    <property type="entry name" value="ECM_Regulatory_Proteins"/>
</dbReference>
<dbReference type="PANTHER" id="PTHR46708:SF1">
    <property type="entry name" value="TENASCIN"/>
    <property type="match status" value="1"/>
</dbReference>